<dbReference type="GO" id="GO:1990189">
    <property type="term" value="F:protein N-terminal-serine acetyltransferase activity"/>
    <property type="evidence" value="ECO:0007669"/>
    <property type="project" value="TreeGrafter"/>
</dbReference>
<dbReference type="InterPro" id="IPR016181">
    <property type="entry name" value="Acyl_CoA_acyltransferase"/>
</dbReference>
<dbReference type="InterPro" id="IPR000182">
    <property type="entry name" value="GNAT_dom"/>
</dbReference>
<gene>
    <name evidence="3" type="ORF">SAMN05444390_1011604</name>
</gene>
<dbReference type="SUPFAM" id="SSF55729">
    <property type="entry name" value="Acyl-CoA N-acyltransferases (Nat)"/>
    <property type="match status" value="1"/>
</dbReference>
<reference evidence="3 4" key="1">
    <citation type="submission" date="2016-10" db="EMBL/GenBank/DDBJ databases">
        <authorList>
            <person name="de Groot N.N."/>
        </authorList>
    </citation>
    <scope>NUCLEOTIDE SEQUENCE [LARGE SCALE GENOMIC DNA]</scope>
    <source>
        <strain evidence="3 4">DSM 22012</strain>
    </source>
</reference>
<evidence type="ECO:0000313" key="3">
    <source>
        <dbReference type="EMBL" id="SEG18576.1"/>
    </source>
</evidence>
<protein>
    <submittedName>
        <fullName evidence="3">Protein N-acetyltransferase, RimJ/RimL family</fullName>
    </submittedName>
</protein>
<feature type="domain" description="N-acetyltransferase" evidence="2">
    <location>
        <begin position="35"/>
        <end position="192"/>
    </location>
</feature>
<feature type="region of interest" description="Disordered" evidence="1">
    <location>
        <begin position="1"/>
        <end position="20"/>
    </location>
</feature>
<proteinExistence type="predicted"/>
<sequence>MSRLNEFGQPIGDALPDGWTPPPLPSRMTLAGRVVKIVPMDAEAHGAALYEAFKLDETDAGWTYMANGPYSCLADFMTWLKTAAVATDPMLFSFLNAQSGQPVGYGALMRIDARMACIEVGNLRMSPLQQRTPMSTEAIHLLADYAFKLGYRRFEWKCDSLNAPSRTAAERLGFTYEGTFRNAMHYKGRSRDTAWFSITEDEWPAIREAQQAWLAPDNFDQNGIQKQRLAELIQQARG</sequence>
<dbReference type="Pfam" id="PF13302">
    <property type="entry name" value="Acetyltransf_3"/>
    <property type="match status" value="1"/>
</dbReference>
<accession>A0A1H5Y4W3</accession>
<evidence type="ECO:0000256" key="1">
    <source>
        <dbReference type="SAM" id="MobiDB-lite"/>
    </source>
</evidence>
<dbReference type="PANTHER" id="PTHR43441:SF2">
    <property type="entry name" value="FAMILY ACETYLTRANSFERASE, PUTATIVE (AFU_ORTHOLOGUE AFUA_7G00850)-RELATED"/>
    <property type="match status" value="1"/>
</dbReference>
<organism evidence="3 4">
    <name type="scientific">Marinobacterium lutimaris</name>
    <dbReference type="NCBI Taxonomy" id="568106"/>
    <lineage>
        <taxon>Bacteria</taxon>
        <taxon>Pseudomonadati</taxon>
        <taxon>Pseudomonadota</taxon>
        <taxon>Gammaproteobacteria</taxon>
        <taxon>Oceanospirillales</taxon>
        <taxon>Oceanospirillaceae</taxon>
        <taxon>Marinobacterium</taxon>
    </lineage>
</organism>
<dbReference type="RefSeq" id="WP_200826694.1">
    <property type="nucleotide sequence ID" value="NZ_FNVQ01000001.1"/>
</dbReference>
<dbReference type="GO" id="GO:0008999">
    <property type="term" value="F:protein-N-terminal-alanine acetyltransferase activity"/>
    <property type="evidence" value="ECO:0007669"/>
    <property type="project" value="TreeGrafter"/>
</dbReference>
<dbReference type="FunFam" id="3.40.630.30:FF:000047">
    <property type="entry name" value="Acetyltransferase, GNAT family"/>
    <property type="match status" value="1"/>
</dbReference>
<name>A0A1H5Y4W3_9GAMM</name>
<dbReference type="EMBL" id="FNVQ01000001">
    <property type="protein sequence ID" value="SEG18576.1"/>
    <property type="molecule type" value="Genomic_DNA"/>
</dbReference>
<dbReference type="InterPro" id="IPR051908">
    <property type="entry name" value="Ribosomal_N-acetyltransferase"/>
</dbReference>
<keyword evidence="4" id="KW-1185">Reference proteome</keyword>
<evidence type="ECO:0000313" key="4">
    <source>
        <dbReference type="Proteomes" id="UP000236745"/>
    </source>
</evidence>
<dbReference type="Gene3D" id="3.40.630.30">
    <property type="match status" value="1"/>
</dbReference>
<evidence type="ECO:0000259" key="2">
    <source>
        <dbReference type="PROSITE" id="PS51186"/>
    </source>
</evidence>
<dbReference type="PANTHER" id="PTHR43441">
    <property type="entry name" value="RIBOSOMAL-PROTEIN-SERINE ACETYLTRANSFERASE"/>
    <property type="match status" value="1"/>
</dbReference>
<dbReference type="PROSITE" id="PS51186">
    <property type="entry name" value="GNAT"/>
    <property type="match status" value="1"/>
</dbReference>
<keyword evidence="3" id="KW-0808">Transferase</keyword>
<dbReference type="AlphaFoldDB" id="A0A1H5Y4W3"/>
<dbReference type="Proteomes" id="UP000236745">
    <property type="component" value="Unassembled WGS sequence"/>
</dbReference>